<dbReference type="EMBL" id="AHAF01000003">
    <property type="protein sequence ID" value="EKU78758.1"/>
    <property type="molecule type" value="Genomic_DNA"/>
</dbReference>
<dbReference type="STRING" id="883156.HMPREF9282_00555"/>
<dbReference type="HOGENOM" id="CLU_723494_0_0_9"/>
<dbReference type="eggNOG" id="ENOG5030W17">
    <property type="taxonomic scope" value="Bacteria"/>
</dbReference>
<organism evidence="1 2">
    <name type="scientific">Veillonella seminalis ACS-216-V-Col6b</name>
    <dbReference type="NCBI Taxonomy" id="883156"/>
    <lineage>
        <taxon>Bacteria</taxon>
        <taxon>Bacillati</taxon>
        <taxon>Bacillota</taxon>
        <taxon>Negativicutes</taxon>
        <taxon>Veillonellales</taxon>
        <taxon>Veillonellaceae</taxon>
        <taxon>Veillonella</taxon>
    </lineage>
</organism>
<name>K9D369_9FIRM</name>
<gene>
    <name evidence="1" type="ORF">HMPREF9282_00555</name>
</gene>
<comment type="caution">
    <text evidence="1">The sequence shown here is derived from an EMBL/GenBank/DDBJ whole genome shotgun (WGS) entry which is preliminary data.</text>
</comment>
<dbReference type="OrthoDB" id="1685027at2"/>
<dbReference type="AlphaFoldDB" id="K9D369"/>
<evidence type="ECO:0000313" key="2">
    <source>
        <dbReference type="Proteomes" id="UP000009891"/>
    </source>
</evidence>
<accession>K9D369</accession>
<sequence length="382" mass="42512">MAIETAIKSFNVEGKVEDMNDLITAIDPDQTLLTKRFGKTTITSTEHVWLSDSLRPAKKNATLEAHDFQTSEAVPRRRLSNYTQQFEHGYSVTDITQAIKKYGVRDEQAYQMVKATKEIGRDLEYAVVKNKEKILGDNSTEGLMGGIACFLEDYKDANIDAQGVFTLATHKFVTGDVVKLKAKTGNLDTKFEANKQYFVRAVTKDTFTLHPTEQDAQANENVIKPSSAGAILVTYNNITDVSLNKDAKGEFTFDSLNDAMQDAWSRGASIDMAVMSGANKRKASGFTANSVKNRNQSETKLTQVIDVIETDFGMIDLVAHRMYDNDTIDLLELQYWKMGYLIPFHVEDVPRKGTYKEKVITGVATLECTAPIANARIVGISK</sequence>
<dbReference type="PATRIC" id="fig|883156.3.peg.541"/>
<dbReference type="InterPro" id="IPR035198">
    <property type="entry name" value="SU10_MCP"/>
</dbReference>
<evidence type="ECO:0000313" key="1">
    <source>
        <dbReference type="EMBL" id="EKU78758.1"/>
    </source>
</evidence>
<dbReference type="Proteomes" id="UP000009891">
    <property type="component" value="Unassembled WGS sequence"/>
</dbReference>
<dbReference type="Pfam" id="PF17236">
    <property type="entry name" value="SU10_MCP"/>
    <property type="match status" value="1"/>
</dbReference>
<reference evidence="1 2" key="1">
    <citation type="submission" date="2012-09" db="EMBL/GenBank/DDBJ databases">
        <title>The Genome Sequence of Veillonella ratti ACS-216-V-COL6B.</title>
        <authorList>
            <consortium name="The Broad Institute Genome Sequencing Platform"/>
            <person name="Earl A."/>
            <person name="Ward D."/>
            <person name="Feldgarden M."/>
            <person name="Gevers D."/>
            <person name="Saerens B."/>
            <person name="Vaneechoutte M."/>
            <person name="Walker B."/>
            <person name="Young S.K."/>
            <person name="Zeng Q."/>
            <person name="Gargeya S."/>
            <person name="Fitzgerald M."/>
            <person name="Haas B."/>
            <person name="Abouelleil A."/>
            <person name="Alvarado L."/>
            <person name="Arachchi H.M."/>
            <person name="Berlin A."/>
            <person name="Chapman S.B."/>
            <person name="Goldberg J."/>
            <person name="Griggs A."/>
            <person name="Gujja S."/>
            <person name="Hansen M."/>
            <person name="Howarth C."/>
            <person name="Imamovic A."/>
            <person name="Larimer J."/>
            <person name="McCowen C."/>
            <person name="Montmayeur A."/>
            <person name="Murphy C."/>
            <person name="Neiman D."/>
            <person name="Pearson M."/>
            <person name="Priest M."/>
            <person name="Roberts A."/>
            <person name="Saif S."/>
            <person name="Shea T."/>
            <person name="Sisk P."/>
            <person name="Sykes S."/>
            <person name="Wortman J."/>
            <person name="Nusbaum C."/>
            <person name="Birren B."/>
        </authorList>
    </citation>
    <scope>NUCLEOTIDE SEQUENCE [LARGE SCALE GENOMIC DNA]</scope>
    <source>
        <strain evidence="1 2">ACS-216-V-Col6b</strain>
    </source>
</reference>
<keyword evidence="2" id="KW-1185">Reference proteome</keyword>
<protein>
    <submittedName>
        <fullName evidence="1">Uncharacterized protein</fullName>
    </submittedName>
</protein>
<dbReference type="RefSeq" id="WP_006555455.1">
    <property type="nucleotide sequence ID" value="NZ_JH992936.1"/>
</dbReference>
<proteinExistence type="predicted"/>